<dbReference type="CDD" id="cd03801">
    <property type="entry name" value="GT4_PimA-like"/>
    <property type="match status" value="1"/>
</dbReference>
<dbReference type="GO" id="GO:0016757">
    <property type="term" value="F:glycosyltransferase activity"/>
    <property type="evidence" value="ECO:0007669"/>
    <property type="project" value="InterPro"/>
</dbReference>
<sequence length="482" mass="52647">MSTTRIGTWGFGPHPWVSVERTRQFYARSLAPQFELIDADADPHATVDVYLSFASSRWYAAPRPCEAPIVLAMHGGPVIEHAHLPKWLPQLRTTDTLLVNCEADVEIIRAMCDVPPQLVVLPLPVDAEVFVPYDRADCRPEFGLASDDVVLGFVARLVPQKHLHGFLRVVAAVRDQLAPRPVRALVIGNFASSYPVLDYGCGEYVDVIKSLVHELGLDDALRYFSAKLSDEQLAAAYASMDVLVHPTQAIDENFGYVVVEALACGTPVVAAAYGGVRDSLIPGPAGALLPTWASGSGVRMDLRGAVAPILALLEEHDAELRDRATVHYAHTRYGFQRCAGILCDVLASACARAEVGEPVTITTRPPAIDRGLLPPSDPPYADFIEPIAHYVSHPCPTLRPDQRVVWAAGIGECDGELRLLDPTWPAALRLDPRDLELLDRCRVPTPASEFAEPHTDAWARLQGYVEQGLLIPEQRALRGPRA</sequence>
<dbReference type="InterPro" id="IPR001296">
    <property type="entry name" value="Glyco_trans_1"/>
</dbReference>
<name>A0A0C1ZLY7_9BACT</name>
<dbReference type="RefSeq" id="WP_052546858.1">
    <property type="nucleotide sequence ID" value="NZ_JMCC02000010.1"/>
</dbReference>
<dbReference type="Pfam" id="PF00534">
    <property type="entry name" value="Glycos_transf_1"/>
    <property type="match status" value="1"/>
</dbReference>
<dbReference type="Proteomes" id="UP000031599">
    <property type="component" value="Unassembled WGS sequence"/>
</dbReference>
<dbReference type="InterPro" id="IPR050194">
    <property type="entry name" value="Glycosyltransferase_grp1"/>
</dbReference>
<accession>A0A0C1ZLY7</accession>
<organism evidence="2 3">
    <name type="scientific">Enhygromyxa salina</name>
    <dbReference type="NCBI Taxonomy" id="215803"/>
    <lineage>
        <taxon>Bacteria</taxon>
        <taxon>Pseudomonadati</taxon>
        <taxon>Myxococcota</taxon>
        <taxon>Polyangia</taxon>
        <taxon>Nannocystales</taxon>
        <taxon>Nannocystaceae</taxon>
        <taxon>Enhygromyxa</taxon>
    </lineage>
</organism>
<evidence type="ECO:0000313" key="2">
    <source>
        <dbReference type="EMBL" id="KIG18519.1"/>
    </source>
</evidence>
<reference evidence="2 3" key="1">
    <citation type="submission" date="2014-12" db="EMBL/GenBank/DDBJ databases">
        <title>Genome assembly of Enhygromyxa salina DSM 15201.</title>
        <authorList>
            <person name="Sharma G."/>
            <person name="Subramanian S."/>
        </authorList>
    </citation>
    <scope>NUCLEOTIDE SEQUENCE [LARGE SCALE GENOMIC DNA]</scope>
    <source>
        <strain evidence="2 3">DSM 15201</strain>
    </source>
</reference>
<protein>
    <submittedName>
        <fullName evidence="2">Glycosyltransferase MshA involved in mycothiol biosynthesis</fullName>
    </submittedName>
</protein>
<keyword evidence="2" id="KW-0808">Transferase</keyword>
<dbReference type="EMBL" id="JMCC02000010">
    <property type="protein sequence ID" value="KIG18519.1"/>
    <property type="molecule type" value="Genomic_DNA"/>
</dbReference>
<dbReference type="AlphaFoldDB" id="A0A0C1ZLY7"/>
<dbReference type="PANTHER" id="PTHR45947:SF3">
    <property type="entry name" value="SULFOQUINOVOSYL TRANSFERASE SQD2"/>
    <property type="match status" value="1"/>
</dbReference>
<dbReference type="Gene3D" id="3.40.50.2000">
    <property type="entry name" value="Glycogen Phosphorylase B"/>
    <property type="match status" value="2"/>
</dbReference>
<feature type="domain" description="Glycosyl transferase family 1" evidence="1">
    <location>
        <begin position="138"/>
        <end position="290"/>
    </location>
</feature>
<comment type="caution">
    <text evidence="2">The sequence shown here is derived from an EMBL/GenBank/DDBJ whole genome shotgun (WGS) entry which is preliminary data.</text>
</comment>
<evidence type="ECO:0000313" key="3">
    <source>
        <dbReference type="Proteomes" id="UP000031599"/>
    </source>
</evidence>
<gene>
    <name evidence="2" type="ORF">DB30_00204</name>
</gene>
<proteinExistence type="predicted"/>
<dbReference type="SUPFAM" id="SSF53756">
    <property type="entry name" value="UDP-Glycosyltransferase/glycogen phosphorylase"/>
    <property type="match status" value="1"/>
</dbReference>
<evidence type="ECO:0000259" key="1">
    <source>
        <dbReference type="Pfam" id="PF00534"/>
    </source>
</evidence>
<dbReference type="PANTHER" id="PTHR45947">
    <property type="entry name" value="SULFOQUINOVOSYL TRANSFERASE SQD2"/>
    <property type="match status" value="1"/>
</dbReference>